<dbReference type="EMBL" id="OCSU01000002">
    <property type="protein sequence ID" value="SOE81316.1"/>
    <property type="molecule type" value="Genomic_DNA"/>
</dbReference>
<evidence type="ECO:0000313" key="1">
    <source>
        <dbReference type="EMBL" id="SOE81316.1"/>
    </source>
</evidence>
<reference evidence="1 2" key="1">
    <citation type="submission" date="2017-09" db="EMBL/GenBank/DDBJ databases">
        <authorList>
            <person name="Varghese N."/>
            <person name="Submissions S."/>
        </authorList>
    </citation>
    <scope>NUCLEOTIDE SEQUENCE [LARGE SCALE GENOMIC DNA]</scope>
    <source>
        <strain evidence="1 2">OK806</strain>
    </source>
</reference>
<protein>
    <submittedName>
        <fullName evidence="1">Uncharacterized protein</fullName>
    </submittedName>
</protein>
<keyword evidence="2" id="KW-1185">Reference proteome</keyword>
<dbReference type="AlphaFoldDB" id="A0A7Z7IB25"/>
<dbReference type="Proteomes" id="UP000219522">
    <property type="component" value="Unassembled WGS sequence"/>
</dbReference>
<organism evidence="1 2">
    <name type="scientific">Caballeronia arationis</name>
    <dbReference type="NCBI Taxonomy" id="1777142"/>
    <lineage>
        <taxon>Bacteria</taxon>
        <taxon>Pseudomonadati</taxon>
        <taxon>Pseudomonadota</taxon>
        <taxon>Betaproteobacteria</taxon>
        <taxon>Burkholderiales</taxon>
        <taxon>Burkholderiaceae</taxon>
        <taxon>Caballeronia</taxon>
    </lineage>
</organism>
<comment type="caution">
    <text evidence="1">The sequence shown here is derived from an EMBL/GenBank/DDBJ whole genome shotgun (WGS) entry which is preliminary data.</text>
</comment>
<name>A0A7Z7IB25_9BURK</name>
<accession>A0A7Z7IB25</accession>
<evidence type="ECO:0000313" key="2">
    <source>
        <dbReference type="Proteomes" id="UP000219522"/>
    </source>
</evidence>
<gene>
    <name evidence="1" type="ORF">SAMN05446927_4594</name>
</gene>
<proteinExistence type="predicted"/>
<sequence length="34" mass="3747">MLRPSAPVRFGRPVDAVEEIHEAIRAETRALSAT</sequence>